<comment type="caution">
    <text evidence="2">The sequence shown here is derived from an EMBL/GenBank/DDBJ whole genome shotgun (WGS) entry which is preliminary data.</text>
</comment>
<dbReference type="InterPro" id="IPR011330">
    <property type="entry name" value="Glyco_hydro/deAcase_b/a-brl"/>
</dbReference>
<dbReference type="Pfam" id="PF01522">
    <property type="entry name" value="Polysacc_deac_1"/>
    <property type="match status" value="1"/>
</dbReference>
<dbReference type="RefSeq" id="WP_065960051.1">
    <property type="nucleotide sequence ID" value="NZ_ASQP01000510.1"/>
</dbReference>
<dbReference type="STRING" id="67365.GCA_001704635_05042"/>
<protein>
    <submittedName>
        <fullName evidence="2">Polysaccharide deacetylase</fullName>
    </submittedName>
</protein>
<dbReference type="GeneID" id="96742663"/>
<gene>
    <name evidence="2" type="ORF">SPAR_39620</name>
</gene>
<name>A0A1R1S6I5_9ACTN</name>
<dbReference type="InterPro" id="IPR002509">
    <property type="entry name" value="NODB_dom"/>
</dbReference>
<dbReference type="AlphaFoldDB" id="A0A1R1S6I5"/>
<dbReference type="Proteomes" id="UP000186168">
    <property type="component" value="Unassembled WGS sequence"/>
</dbReference>
<reference evidence="2 3" key="1">
    <citation type="submission" date="2013-05" db="EMBL/GenBank/DDBJ databases">
        <title>Genome sequence of Streptomyces sparsogenes DSM 40356.</title>
        <authorList>
            <person name="Coyne S."/>
            <person name="Seebeck F.P."/>
        </authorList>
    </citation>
    <scope>NUCLEOTIDE SEQUENCE [LARGE SCALE GENOMIC DNA]</scope>
    <source>
        <strain evidence="2 3">DSM 40356</strain>
    </source>
</reference>
<dbReference type="GO" id="GO:0005975">
    <property type="term" value="P:carbohydrate metabolic process"/>
    <property type="evidence" value="ECO:0007669"/>
    <property type="project" value="InterPro"/>
</dbReference>
<accession>A0A1R1S6I5</accession>
<evidence type="ECO:0000313" key="3">
    <source>
        <dbReference type="Proteomes" id="UP000186168"/>
    </source>
</evidence>
<dbReference type="GO" id="GO:0016810">
    <property type="term" value="F:hydrolase activity, acting on carbon-nitrogen (but not peptide) bonds"/>
    <property type="evidence" value="ECO:0007669"/>
    <property type="project" value="InterPro"/>
</dbReference>
<dbReference type="PROSITE" id="PS51677">
    <property type="entry name" value="NODB"/>
    <property type="match status" value="1"/>
</dbReference>
<dbReference type="PANTHER" id="PTHR47561">
    <property type="entry name" value="POLYSACCHARIDE DEACETYLASE FAMILY PROTEIN (AFU_ORTHOLOGUE AFUA_6G05030)"/>
    <property type="match status" value="1"/>
</dbReference>
<evidence type="ECO:0000313" key="2">
    <source>
        <dbReference type="EMBL" id="OMI33792.1"/>
    </source>
</evidence>
<proteinExistence type="predicted"/>
<evidence type="ECO:0000259" key="1">
    <source>
        <dbReference type="PROSITE" id="PS51677"/>
    </source>
</evidence>
<organism evidence="2 3">
    <name type="scientific">Streptomyces sparsogenes DSM 40356</name>
    <dbReference type="NCBI Taxonomy" id="1331668"/>
    <lineage>
        <taxon>Bacteria</taxon>
        <taxon>Bacillati</taxon>
        <taxon>Actinomycetota</taxon>
        <taxon>Actinomycetes</taxon>
        <taxon>Kitasatosporales</taxon>
        <taxon>Streptomycetaceae</taxon>
        <taxon>Streptomyces</taxon>
    </lineage>
</organism>
<sequence length="284" mass="31705">MPTTSAWHGGGTVAALTIDVDAHTPVLARGRHYATHTSTMSHEQYGLDVGVPRLLALLREEEVSATFFIPGWVAEHHPRLAPTILEHGHEVAHHTYAHRSPTDMTDAEQRADFTRTLEVFARQKVPIAGYRAANWQANAATCELVAEHGLYDSSLMGHDRPYRVTTPRGQFLELPPHWSLDDWEQYAFLPDPHVGSIIQAPHTVLTMWRDEADAHARHQALFMLTLHPSLTGRPGRAEALRALITHMRDRGTRFARCVDIADAAGEDPQLTTHTITPPPTDAYR</sequence>
<keyword evidence="3" id="KW-1185">Reference proteome</keyword>
<dbReference type="SUPFAM" id="SSF88713">
    <property type="entry name" value="Glycoside hydrolase/deacetylase"/>
    <property type="match status" value="1"/>
</dbReference>
<dbReference type="Gene3D" id="3.20.20.370">
    <property type="entry name" value="Glycoside hydrolase/deacetylase"/>
    <property type="match status" value="1"/>
</dbReference>
<dbReference type="EMBL" id="ASQP01000510">
    <property type="protein sequence ID" value="OMI33792.1"/>
    <property type="molecule type" value="Genomic_DNA"/>
</dbReference>
<dbReference type="PANTHER" id="PTHR47561:SF1">
    <property type="entry name" value="POLYSACCHARIDE DEACETYLASE FAMILY PROTEIN (AFU_ORTHOLOGUE AFUA_6G05030)"/>
    <property type="match status" value="1"/>
</dbReference>
<feature type="domain" description="NodB homology" evidence="1">
    <location>
        <begin position="37"/>
        <end position="255"/>
    </location>
</feature>